<gene>
    <name evidence="1" type="ordered locus">LFE_1168</name>
</gene>
<dbReference type="KEGG" id="lfc:LFE_1168"/>
<dbReference type="eggNOG" id="COG0457">
    <property type="taxonomic scope" value="Bacteria"/>
</dbReference>
<sequence length="172" mass="19051">MKLDNIMNGKSYFGGPLDPEISSLLEDAAIHFSDTGKALSSLLEAREKAPYALAVFFSLYKFYFYKNQLDLAEKTVRESLFEAAYQGGFPVEPALVETTGNPCFLDPSSPHYFYLFSSKALSFILLRQGRIDEAQSLLSELSRLDPSDRVGSSVIRDYLKGATKGASLDSVH</sequence>
<dbReference type="RefSeq" id="WP_014449349.1">
    <property type="nucleotide sequence ID" value="NC_017094.1"/>
</dbReference>
<dbReference type="Gene3D" id="1.25.40.10">
    <property type="entry name" value="Tetratricopeptide repeat domain"/>
    <property type="match status" value="1"/>
</dbReference>
<dbReference type="InterPro" id="IPR011990">
    <property type="entry name" value="TPR-like_helical_dom_sf"/>
</dbReference>
<dbReference type="OrthoDB" id="7359089at2"/>
<reference evidence="1 2" key="1">
    <citation type="journal article" date="2012" name="J. Bacteriol.">
        <title>Complete Genome Sequence of Leptospirillum ferrooxidans Strain C2-3, Isolated from a Fresh Volcanic Ash Deposit on the Island of Miyake, Japan.</title>
        <authorList>
            <person name="Fujimura R."/>
            <person name="Sato Y."/>
            <person name="Nishizawa T."/>
            <person name="Oshima K."/>
            <person name="Kim S.-W."/>
            <person name="Hattori M."/>
            <person name="Kamijo T."/>
            <person name="Ohta H."/>
        </authorList>
    </citation>
    <scope>NUCLEOTIDE SEQUENCE [LARGE SCALE GENOMIC DNA]</scope>
    <source>
        <strain evidence="1 2">C2-3</strain>
    </source>
</reference>
<protein>
    <recommendedName>
        <fullName evidence="3">Tetratricopeptide repeat protein</fullName>
    </recommendedName>
</protein>
<dbReference type="AlphaFoldDB" id="I0INL0"/>
<keyword evidence="2" id="KW-1185">Reference proteome</keyword>
<organism evidence="1 2">
    <name type="scientific">Leptospirillum ferrooxidans (strain C2-3)</name>
    <dbReference type="NCBI Taxonomy" id="1162668"/>
    <lineage>
        <taxon>Bacteria</taxon>
        <taxon>Pseudomonadati</taxon>
        <taxon>Nitrospirota</taxon>
        <taxon>Nitrospiria</taxon>
        <taxon>Nitrospirales</taxon>
        <taxon>Nitrospiraceae</taxon>
        <taxon>Leptospirillum</taxon>
    </lineage>
</organism>
<dbReference type="PATRIC" id="fig|1162668.3.peg.1356"/>
<dbReference type="HOGENOM" id="CLU_114962_0_0_0"/>
<evidence type="ECO:0000313" key="2">
    <source>
        <dbReference type="Proteomes" id="UP000007382"/>
    </source>
</evidence>
<proteinExistence type="predicted"/>
<dbReference type="EMBL" id="AP012342">
    <property type="protein sequence ID" value="BAM06859.1"/>
    <property type="molecule type" value="Genomic_DNA"/>
</dbReference>
<accession>I0INL0</accession>
<dbReference type="Proteomes" id="UP000007382">
    <property type="component" value="Chromosome"/>
</dbReference>
<evidence type="ECO:0000313" key="1">
    <source>
        <dbReference type="EMBL" id="BAM06859.1"/>
    </source>
</evidence>
<name>I0INL0_LEPFC</name>
<evidence type="ECO:0008006" key="3">
    <source>
        <dbReference type="Google" id="ProtNLM"/>
    </source>
</evidence>
<dbReference type="STRING" id="1162668.LFE_1168"/>
<reference evidence="2" key="2">
    <citation type="submission" date="2012-03" db="EMBL/GenBank/DDBJ databases">
        <title>The complete genome sequence of the pioneer microbe on fresh volcanic deposit, Leptospirillum ferrooxidans strain C2-3.</title>
        <authorList>
            <person name="Fujimura R."/>
            <person name="Sato Y."/>
            <person name="Nishizawa T."/>
            <person name="Nanba K."/>
            <person name="Oshima K."/>
            <person name="Hattori M."/>
            <person name="Kamijo T."/>
            <person name="Ohta H."/>
        </authorList>
    </citation>
    <scope>NUCLEOTIDE SEQUENCE [LARGE SCALE GENOMIC DNA]</scope>
    <source>
        <strain evidence="2">C2-3</strain>
    </source>
</reference>